<dbReference type="EMBL" id="JSUQ01000002">
    <property type="protein sequence ID" value="KHQ54847.1"/>
    <property type="molecule type" value="Genomic_DNA"/>
</dbReference>
<accession>A0A225QRS5</accession>
<protein>
    <submittedName>
        <fullName evidence="1">Uncharacterized protein</fullName>
    </submittedName>
</protein>
<evidence type="ECO:0000313" key="1">
    <source>
        <dbReference type="EMBL" id="KHQ54847.1"/>
    </source>
</evidence>
<reference evidence="1 2" key="1">
    <citation type="submission" date="2014-10" db="EMBL/GenBank/DDBJ databases">
        <title>Genome sequence of Ponticoccus sp. strain UMTAT08 isolated from clonal culture of toxic dinoflagellate Alexandrium tamiyavanichii.</title>
        <authorList>
            <person name="Gan H.Y."/>
            <person name="Muhd D.-D."/>
            <person name="Mohd Noor M.E."/>
            <person name="Yeong Y.S."/>
            <person name="Usup G."/>
        </authorList>
    </citation>
    <scope>NUCLEOTIDE SEQUENCE [LARGE SCALE GENOMIC DNA]</scope>
    <source>
        <strain evidence="1 2">UMTAT08</strain>
    </source>
</reference>
<dbReference type="AlphaFoldDB" id="A0A0B3S3L1"/>
<comment type="caution">
    <text evidence="1">The sequence shown here is derived from an EMBL/GenBank/DDBJ whole genome shotgun (WGS) entry which is preliminary data.</text>
</comment>
<keyword evidence="2" id="KW-1185">Reference proteome</keyword>
<accession>A0A0B3S3L1</accession>
<organism evidence="1 2">
    <name type="scientific">Mameliella alba</name>
    <dbReference type="NCBI Taxonomy" id="561184"/>
    <lineage>
        <taxon>Bacteria</taxon>
        <taxon>Pseudomonadati</taxon>
        <taxon>Pseudomonadota</taxon>
        <taxon>Alphaproteobacteria</taxon>
        <taxon>Rhodobacterales</taxon>
        <taxon>Roseobacteraceae</taxon>
        <taxon>Mameliella</taxon>
    </lineage>
</organism>
<gene>
    <name evidence="1" type="ORF">OA50_00682</name>
</gene>
<name>A0A0B3S3L1_9RHOB</name>
<sequence>MQLQELCVPEATSSPSTIEAWLSKSAHGQDWCVVNVRLRHHDHSQRLLLDDPRPLADVFAPELARILDAELAAIKDTAVNSRSGFKLELPQLTLHGLRILTRIDPTGSGTASVRFVRAEGDLCHALGPGLRCEHETPPNIDDIALPVLCDLLYPALEIFDHILENGLTEADSRVLAARIKTMRAKRDELSDYIGLLSRFIESAPQRRAAIGQQQRPLSLSAPSTIPSRDIRWDSSGRSVRGEHGAILHGHHDAPKG</sequence>
<proteinExistence type="predicted"/>
<dbReference type="Proteomes" id="UP000030960">
    <property type="component" value="Unassembled WGS sequence"/>
</dbReference>
<evidence type="ECO:0000313" key="2">
    <source>
        <dbReference type="Proteomes" id="UP000030960"/>
    </source>
</evidence>